<gene>
    <name evidence="3" type="ORF">PCOAH_00002440</name>
</gene>
<feature type="region of interest" description="Disordered" evidence="2">
    <location>
        <begin position="2611"/>
        <end position="2716"/>
    </location>
</feature>
<dbReference type="VEuPathDB" id="PlasmoDB:PCOAH_00002440"/>
<dbReference type="Proteomes" id="UP000092716">
    <property type="component" value="Chromosome 2"/>
</dbReference>
<feature type="region of interest" description="Disordered" evidence="2">
    <location>
        <begin position="1912"/>
        <end position="1942"/>
    </location>
</feature>
<feature type="compositionally biased region" description="Polar residues" evidence="2">
    <location>
        <begin position="2021"/>
        <end position="2032"/>
    </location>
</feature>
<dbReference type="EMBL" id="CP016240">
    <property type="protein sequence ID" value="ANQ05934.1"/>
    <property type="molecule type" value="Genomic_DNA"/>
</dbReference>
<feature type="compositionally biased region" description="Basic and acidic residues" evidence="2">
    <location>
        <begin position="407"/>
        <end position="422"/>
    </location>
</feature>
<sequence>MGRDIREFYNLRNRYLDKRKETNLNILKSTRNKITCNNDVAVTNAPAHLRENKYECNNNAATSANKVKAQRKTTGLRKNHESAEHTGRHKDRTKQKGEEKGSDKIGKMSRVIKIAKIDKGDKSDVNDANEANHANRAKNGPDRPINRKTYHKGKKCQLHKSKECKDDHDVDCDNQHTGECEIIANTNEADTCSGSGAYVANSKNPSAYHQNGNKFSSHSGCTSNKANVHLVGKEKKNNLKIINVNNSEIKNMYDVLDTNRSSISCTINSNGASTSNIIQSNYRRKCEQQNDSHVTSNICDSTNDDEEVTDATIKCDTVNAKNDDHTKGSNSYYGEKCDYEVVKNIWEDGGTQNSNEVSVNTCGKSFTNQSHNILEDEHKSNVTLTERLSSKNSEQRERRNGTSNCGSEDHSTNYRTHNRNDAGDAYSSRRNNGNNDNHYGHNCNRNRNAKNGSGGHDRNGNDDNKNDRGDDKNANDDDRNASDDDKKDSDDEKNESEDDKNESDHDHNEFHAEGRPHRDSFKIPHKAVYPDYPEEQIQQSKFYSKEAEHEEVSNLYKEMLAKHMNSSGYSLKQLHVQKNERENNPNNTYLVQDSYVRSDDITLPINNFLGKKETYNWNKGHYELFNSLNDIICEVKKKSNLFVNNYKNKEMVIQNNNNAVRSKIDSTFLNSINRNGNFTNAMHLPTYVDSNMRKKPSEEYVNNNLYKHQLDRNSALNIKHTSHLGPRSSNAYHPEMGDSSGYGCNSFRSNHTDHITANNTTCSEYDCDKQPFRNNRNPIECSKISNIKMYPMGTENIHVGNSTNKPTLQCDENFKTTRTDPLEYNSHFLHKNKINETCYSKQVLLKNVGNNVDSKIVQMKKNENIKSHTEPVNEHAKTKDIYVQENPNSKNSLINKDMYNNFKGTEKSNVPTYAQHNKGSSTPFDSSLMNSYFYLKKELKEVDDMSTSISNGIKANGQWAQKRNLPTSSPTGLPTSLPTEDVESRQTDTRYSNTRSSSLQPMSHHHEVNKASRNNTEKEVDRKMVTKGYLNRNHNSLQYNKIADNHIVLEDSMEDITCEIEHANEEMTHNKSSDKNSMINANPLFTKCYTEKNNYEYIEDDNSVYSVNNDQVDQKVPHLIINPDHGMSDKMDGVNYTPACTLSGGDPLNKNDAHGFLHNGENENEVCTVEDDDVVEVIPSEVEITRATLPADNYSQQSGDHIYNRGNKEGNSERGNCERCNCERGNCERGNCEIGNCSDKENHTSCIELPSSNKTLGSNYLTRSKSIQDVQYNHSDQSVDSIYDRRRSRLYEYDSVIGRNKLRKEGRPKLIQKETKKKREMRSLNGVDVNYSVEGTKLGSGEWRNKDFKLRNKNITPISNANGKRNESIKINCGDHDLCNQNRDPFIYEKMEDDPIDITNEEFRHSKISSGKITYEKGNINTYRQRMAAADKEGNNLCSIDYYRNYNSVQCVKEDLLKKEKFPFIFYDSHIRNLVIYYKDNCSDEIKCKYFSAQRFGHATAKKIALNFLRSLGINPDHLENNNVFSYEKDSKSKLFNVERGKTYIDKEENSNINLIYDSKKRNVIVSWINKVKGYNFRKFSTQRFGFDVALSLSIDFYKNLGGQKEEEEIRNYINKVNSNFKSIRILTNKKKKRNLKGKIIDITNEFMDPYSNNYENVYDNTSLSYFYFSNMKYNIENLKNNSMQKGTSANTQMNKYTNLFYITDQFYQIFECKLKNLHMEQVKMTKVYKYDFFLNKTFYFLYLKYLENVKSALYDENGHNLATMCEQIKSCKTHTPCKPSKQCTVQSHHKVQRATDEQQPSDPPTNYFQLVDLYCDSDIHRNCTNGNINYFISKMDYYRGEDILMKGYYSADDTKLYDIFFLSSGRKGGLEEETLLADLNSNTYNDKMYHQSIYHKKLYKNQDHHSQLYPGGLCTAQKTSRRTTRNKNAERGNPFQDYHIHYSTGNEHGIGHGSNCNCDSNNCGDVNSSSSGNERKNSYSDFDNTDDEDVCVCNEKRKGTRRRISKHRKWSRTKGKPKHNTMSEGNSIMSTKKSESFYEDQEEDDDHDDDEGEMLLDQVSSYRKSGKKANKMRNISTGRGKSKGVHKGASKKTGKGSNKQMHKRTLKKASKGVTKGGTRGINRGNHKKQHNMNFLKNKKFLSTNKNISNLLTKGRKYIICYNYMGKIQVKVFSADIYGSMTAQRKAVAFLQQIRREIKSEGKILYSESDSKTAHDVTSSLMESALLNPCHQDNSALKNNIQCEDHPHLVNNTVVKNRRGRKRKKREDAVEELLEMAAALQAQQQQMYQRSDLGAWECARGKTTFGKGSENKLNSQLNAQLISQISAQVSDEKAPAKKYQNRKLSDSADYQKVHNFYENEDNNENVSMFRMEDCEDKIVNPNDLISISESLMKTYSLDEKLHRALDTQDEEYKKGNFGEPIKRNSKRSDLPLNEYINNTTGEEGKYFDHNNRAPSLSFTKRYSDATQYEIGIPLSNKRDHLNSTIRSESENEDGKDLSLINKNEQFTLHLGKDETQNSSNVGITKHINLRSDKKISIEDPQKGKINELNCVNKLTSEQKVVKGYLTLRKEKTITPNVKRVYSLYDLYNKIINECDYADFLSQNSARKILKNGKGNLNDSPSDDPNDDPNDDPSDDPNDDPLEDFSPYKKRIIMRSGKTERMNRNHMPRTRRTSDRLANNQVANKSECRDDVSSPMGKEAKKERGTATRSDPRKDAEMENILKSAETLSTRNPACSPRNFKNDWSGLVKYNTAKGVIKIPKICVHKLARKKGFAKLTCIIYRGKGEFVSYFLERSNKKINDSNAVQNENKEDKSTESKMPFKINKKNGCAKLNTYQCSTRKNAAKKQTTQSNRKYNLREKQSNPL</sequence>
<proteinExistence type="predicted"/>
<dbReference type="GeneID" id="30906964"/>
<feature type="compositionally biased region" description="Low complexity" evidence="2">
    <location>
        <begin position="426"/>
        <end position="446"/>
    </location>
</feature>
<feature type="region of interest" description="Disordered" evidence="2">
    <location>
        <begin position="2839"/>
        <end position="2864"/>
    </location>
</feature>
<feature type="compositionally biased region" description="Basic and acidic residues" evidence="2">
    <location>
        <begin position="502"/>
        <end position="522"/>
    </location>
</feature>
<evidence type="ECO:0000313" key="3">
    <source>
        <dbReference type="EMBL" id="ANQ05934.1"/>
    </source>
</evidence>
<keyword evidence="1" id="KW-0175">Coiled coil</keyword>
<feature type="coiled-coil region" evidence="1">
    <location>
        <begin position="2263"/>
        <end position="2290"/>
    </location>
</feature>
<dbReference type="KEGG" id="pcot:PCOAH_00002440"/>
<organism evidence="3 4">
    <name type="scientific">Plasmodium coatneyi</name>
    <dbReference type="NCBI Taxonomy" id="208452"/>
    <lineage>
        <taxon>Eukaryota</taxon>
        <taxon>Sar</taxon>
        <taxon>Alveolata</taxon>
        <taxon>Apicomplexa</taxon>
        <taxon>Aconoidasida</taxon>
        <taxon>Haemosporida</taxon>
        <taxon>Plasmodiidae</taxon>
        <taxon>Plasmodium</taxon>
    </lineage>
</organism>
<feature type="compositionally biased region" description="Acidic residues" evidence="2">
    <location>
        <begin position="2038"/>
        <end position="2055"/>
    </location>
</feature>
<feature type="region of interest" description="Disordered" evidence="2">
    <location>
        <begin position="1999"/>
        <end position="2128"/>
    </location>
</feature>
<reference evidence="4" key="1">
    <citation type="submission" date="2016-06" db="EMBL/GenBank/DDBJ databases">
        <title>First high quality genome sequence of Plasmodium coatneyi using continuous long reads from single molecule, real-time sequencing.</title>
        <authorList>
            <person name="Chien J.-T."/>
            <person name="Pakala S.B."/>
            <person name="Geraldo J.A."/>
            <person name="Lapp S.A."/>
            <person name="Barnwell J.W."/>
            <person name="Kissinger J.C."/>
            <person name="Galinski M.R."/>
            <person name="Humphrey J.C."/>
        </authorList>
    </citation>
    <scope>NUCLEOTIDE SEQUENCE [LARGE SCALE GENOMIC DNA]</scope>
    <source>
        <strain evidence="4">Hackeri</strain>
    </source>
</reference>
<feature type="compositionally biased region" description="Polar residues" evidence="2">
    <location>
        <begin position="960"/>
        <end position="978"/>
    </location>
</feature>
<feature type="compositionally biased region" description="Polar residues" evidence="2">
    <location>
        <begin position="989"/>
        <end position="1001"/>
    </location>
</feature>
<feature type="region of interest" description="Disordered" evidence="2">
    <location>
        <begin position="60"/>
        <end position="105"/>
    </location>
</feature>
<feature type="compositionally biased region" description="Basic residues" evidence="2">
    <location>
        <begin position="68"/>
        <end position="77"/>
    </location>
</feature>
<evidence type="ECO:0000313" key="4">
    <source>
        <dbReference type="Proteomes" id="UP000092716"/>
    </source>
</evidence>
<evidence type="ECO:0000256" key="1">
    <source>
        <dbReference type="SAM" id="Coils"/>
    </source>
</evidence>
<feature type="compositionally biased region" description="Acidic residues" evidence="2">
    <location>
        <begin position="2620"/>
        <end position="2642"/>
    </location>
</feature>
<evidence type="ECO:0000256" key="2">
    <source>
        <dbReference type="SAM" id="MobiDB-lite"/>
    </source>
</evidence>
<dbReference type="RefSeq" id="XP_019912629.1">
    <property type="nucleotide sequence ID" value="XM_020057059.1"/>
</dbReference>
<protein>
    <submittedName>
        <fullName evidence="3">Uncharacterized protein</fullName>
    </submittedName>
</protein>
<dbReference type="OrthoDB" id="386386at2759"/>
<feature type="compositionally biased region" description="Polar residues" evidence="2">
    <location>
        <begin position="2839"/>
        <end position="2853"/>
    </location>
</feature>
<feature type="region of interest" description="Disordered" evidence="2">
    <location>
        <begin position="117"/>
        <end position="154"/>
    </location>
</feature>
<keyword evidence="4" id="KW-1185">Reference proteome</keyword>
<feature type="compositionally biased region" description="Basic and acidic residues" evidence="2">
    <location>
        <begin position="2685"/>
        <end position="2716"/>
    </location>
</feature>
<accession>A0A1B1DT63</accession>
<feature type="region of interest" description="Disordered" evidence="2">
    <location>
        <begin position="370"/>
        <end position="523"/>
    </location>
</feature>
<feature type="compositionally biased region" description="Basic residues" evidence="2">
    <location>
        <begin position="1999"/>
        <end position="2020"/>
    </location>
</feature>
<name>A0A1B1DT63_9APIC</name>
<feature type="region of interest" description="Disordered" evidence="2">
    <location>
        <begin position="960"/>
        <end position="1020"/>
    </location>
</feature>
<feature type="compositionally biased region" description="Basic residues" evidence="2">
    <location>
        <begin position="2081"/>
        <end position="2111"/>
    </location>
</feature>
<feature type="compositionally biased region" description="Basic and acidic residues" evidence="2">
    <location>
        <begin position="455"/>
        <end position="490"/>
    </location>
</feature>
<feature type="compositionally biased region" description="Basic and acidic residues" evidence="2">
    <location>
        <begin position="1004"/>
        <end position="1020"/>
    </location>
</feature>
<feature type="compositionally biased region" description="Basic and acidic residues" evidence="2">
    <location>
        <begin position="2855"/>
        <end position="2864"/>
    </location>
</feature>
<feature type="compositionally biased region" description="Polar residues" evidence="2">
    <location>
        <begin position="381"/>
        <end position="392"/>
    </location>
</feature>
<feature type="compositionally biased region" description="Acidic residues" evidence="2">
    <location>
        <begin position="491"/>
        <end position="501"/>
    </location>
</feature>
<feature type="compositionally biased region" description="Basic and acidic residues" evidence="2">
    <location>
        <begin position="94"/>
        <end position="105"/>
    </location>
</feature>